<keyword evidence="3" id="KW-1185">Reference proteome</keyword>
<feature type="compositionally biased region" description="Low complexity" evidence="1">
    <location>
        <begin position="39"/>
        <end position="50"/>
    </location>
</feature>
<gene>
    <name evidence="2" type="ORF">MPOR_15320</name>
</gene>
<dbReference type="KEGG" id="mpof:MPOR_15320"/>
<sequence length="643" mass="64848">MLTGAAMFDRWSVVVGAGVVAAGMSAAMLAGAGLALAAPDGAAGATADAAETQSSARPDSEDTDGETSTSSDGADPSAGDAADAPAEDDFGDLDEADDLDEGEATPADDGAVDDADTGETDEPPTAVDDEDADIPASSEETGVADDDSASGYATEPEGSAAPERDAEPERAAAETVADAPVGDPTGGPVVSADTDSGSGTAPVSGEAAVPVAGTARTAEAAADPVPVASLRSVPASTQLALSSTTADADDATSHAAPPARQTLLSLLGTIVFNVYGGLIRVFGGPAQLPRDSTVTVRSSTLEIDCGEGYEVPADWYVPAGPTPQRLVYLQHGFLAAGPFYSYTAARLAESTNSIVVTTSLTSNFLACDGCWLGGSPMHRAVADLFADGNTALAESALAAGYSATLLDGVEQVALTGHSLGGGLVAGTAGYMAGNGSVDRLAGVVMLDGVGFGSVVPDALDALPDVVPIYNLAGRSYFWNISGAANTALSDARPGEFVGVRLVDGLHSDTMLGGNPLVQFALYLVTGFSREQNIDASEILNAAWLNDMFAGQTTAPYYGDPGELLQIETPRGTATAYVTPGPAERLSLIDHLFTFGATILFGIDFATCADEPAENVSFSGRDTLLSLDGRTKPGQSIAQHVCTG</sequence>
<dbReference type="Proteomes" id="UP000466785">
    <property type="component" value="Chromosome"/>
</dbReference>
<feature type="compositionally biased region" description="Acidic residues" evidence="1">
    <location>
        <begin position="85"/>
        <end position="103"/>
    </location>
</feature>
<name>A0A6N4V4Q8_9MYCO</name>
<dbReference type="SUPFAM" id="SSF53474">
    <property type="entry name" value="alpha/beta-Hydrolases"/>
    <property type="match status" value="1"/>
</dbReference>
<dbReference type="AlphaFoldDB" id="A0A6N4V4Q8"/>
<feature type="compositionally biased region" description="Low complexity" evidence="1">
    <location>
        <begin position="66"/>
        <end position="84"/>
    </location>
</feature>
<protein>
    <submittedName>
        <fullName evidence="2">Uncharacterized protein</fullName>
    </submittedName>
</protein>
<feature type="region of interest" description="Disordered" evidence="1">
    <location>
        <begin position="39"/>
        <end position="205"/>
    </location>
</feature>
<dbReference type="Gene3D" id="3.40.50.1820">
    <property type="entry name" value="alpha/beta hydrolase"/>
    <property type="match status" value="1"/>
</dbReference>
<dbReference type="InterPro" id="IPR029058">
    <property type="entry name" value="AB_hydrolase_fold"/>
</dbReference>
<accession>A0A6N4V4Q8</accession>
<feature type="compositionally biased region" description="Basic and acidic residues" evidence="1">
    <location>
        <begin position="162"/>
        <end position="172"/>
    </location>
</feature>
<proteinExistence type="predicted"/>
<evidence type="ECO:0000313" key="3">
    <source>
        <dbReference type="Proteomes" id="UP000466785"/>
    </source>
</evidence>
<organism evidence="2 3">
    <name type="scientific">Mycolicibacterium poriferae</name>
    <dbReference type="NCBI Taxonomy" id="39694"/>
    <lineage>
        <taxon>Bacteria</taxon>
        <taxon>Bacillati</taxon>
        <taxon>Actinomycetota</taxon>
        <taxon>Actinomycetes</taxon>
        <taxon>Mycobacteriales</taxon>
        <taxon>Mycobacteriaceae</taxon>
        <taxon>Mycolicibacterium</taxon>
    </lineage>
</organism>
<feature type="compositionally biased region" description="Acidic residues" evidence="1">
    <location>
        <begin position="110"/>
        <end position="133"/>
    </location>
</feature>
<dbReference type="EMBL" id="AP022570">
    <property type="protein sequence ID" value="BBX50506.1"/>
    <property type="molecule type" value="Genomic_DNA"/>
</dbReference>
<evidence type="ECO:0000256" key="1">
    <source>
        <dbReference type="SAM" id="MobiDB-lite"/>
    </source>
</evidence>
<reference evidence="2 3" key="1">
    <citation type="journal article" date="2019" name="Emerg. Microbes Infect.">
        <title>Comprehensive subspecies identification of 175 nontuberculous mycobacteria species based on 7547 genomic profiles.</title>
        <authorList>
            <person name="Matsumoto Y."/>
            <person name="Kinjo T."/>
            <person name="Motooka D."/>
            <person name="Nabeya D."/>
            <person name="Jung N."/>
            <person name="Uechi K."/>
            <person name="Horii T."/>
            <person name="Iida T."/>
            <person name="Fujita J."/>
            <person name="Nakamura S."/>
        </authorList>
    </citation>
    <scope>NUCLEOTIDE SEQUENCE [LARGE SCALE GENOMIC DNA]</scope>
    <source>
        <strain evidence="2 3">JCM 12603</strain>
    </source>
</reference>
<evidence type="ECO:0000313" key="2">
    <source>
        <dbReference type="EMBL" id="BBX50506.1"/>
    </source>
</evidence>